<name>A0A411HR68_PROBE</name>
<keyword evidence="5 10" id="KW-0552">Olfaction</keyword>
<comment type="caution">
    <text evidence="10">Lacks conserved residue(s) required for the propagation of feature annotation.</text>
</comment>
<evidence type="ECO:0000313" key="11">
    <source>
        <dbReference type="EMBL" id="QBB72941.1"/>
    </source>
</evidence>
<dbReference type="GO" id="GO:0005549">
    <property type="term" value="F:odorant binding"/>
    <property type="evidence" value="ECO:0007669"/>
    <property type="project" value="InterPro"/>
</dbReference>
<evidence type="ECO:0000256" key="7">
    <source>
        <dbReference type="ARBA" id="ARBA00023136"/>
    </source>
</evidence>
<evidence type="ECO:0000256" key="4">
    <source>
        <dbReference type="ARBA" id="ARBA00022692"/>
    </source>
</evidence>
<dbReference type="GO" id="GO:0007165">
    <property type="term" value="P:signal transduction"/>
    <property type="evidence" value="ECO:0007669"/>
    <property type="project" value="UniProtKB-KW"/>
</dbReference>
<dbReference type="PANTHER" id="PTHR21137:SF35">
    <property type="entry name" value="ODORANT RECEPTOR 19A-RELATED"/>
    <property type="match status" value="1"/>
</dbReference>
<evidence type="ECO:0000256" key="2">
    <source>
        <dbReference type="ARBA" id="ARBA00022475"/>
    </source>
</evidence>
<evidence type="ECO:0000256" key="8">
    <source>
        <dbReference type="ARBA" id="ARBA00023170"/>
    </source>
</evidence>
<evidence type="ECO:0000256" key="9">
    <source>
        <dbReference type="ARBA" id="ARBA00023224"/>
    </source>
</evidence>
<keyword evidence="4 10" id="KW-0812">Transmembrane</keyword>
<evidence type="ECO:0000256" key="6">
    <source>
        <dbReference type="ARBA" id="ARBA00022989"/>
    </source>
</evidence>
<dbReference type="AlphaFoldDB" id="A0A411HR68"/>
<proteinExistence type="evidence at transcript level"/>
<evidence type="ECO:0000256" key="1">
    <source>
        <dbReference type="ARBA" id="ARBA00004651"/>
    </source>
</evidence>
<reference evidence="11" key="1">
    <citation type="submission" date="2018-05" db="EMBL/GenBank/DDBJ databases">
        <title>Identification and expression analysis of candidate chemosensory receptors in the white-spotted flower chafer, Protaetia brevitarsis.</title>
        <authorList>
            <person name="Zhang T."/>
        </authorList>
    </citation>
    <scope>NUCLEOTIDE SEQUENCE</scope>
</reference>
<keyword evidence="6 10" id="KW-1133">Transmembrane helix</keyword>
<keyword evidence="3 10" id="KW-0716">Sensory transduction</keyword>
<keyword evidence="8 10" id="KW-0675">Receptor</keyword>
<evidence type="ECO:0000256" key="5">
    <source>
        <dbReference type="ARBA" id="ARBA00022725"/>
    </source>
</evidence>
<comment type="similarity">
    <text evidence="10">Belongs to the insect chemoreceptor superfamily. Heteromeric odorant receptor channel (TC 1.A.69) family.</text>
</comment>
<accession>A0A411HR68</accession>
<dbReference type="GO" id="GO:0005886">
    <property type="term" value="C:plasma membrane"/>
    <property type="evidence" value="ECO:0007669"/>
    <property type="project" value="UniProtKB-SubCell"/>
</dbReference>
<feature type="transmembrane region" description="Helical" evidence="10">
    <location>
        <begin position="386"/>
        <end position="405"/>
    </location>
</feature>
<feature type="transmembrane region" description="Helical" evidence="10">
    <location>
        <begin position="37"/>
        <end position="59"/>
    </location>
</feature>
<feature type="transmembrane region" description="Helical" evidence="10">
    <location>
        <begin position="253"/>
        <end position="279"/>
    </location>
</feature>
<evidence type="ECO:0000256" key="10">
    <source>
        <dbReference type="RuleBase" id="RU351113"/>
    </source>
</evidence>
<keyword evidence="9 10" id="KW-0807">Transducer</keyword>
<dbReference type="InterPro" id="IPR004117">
    <property type="entry name" value="7tm6_olfct_rcpt"/>
</dbReference>
<dbReference type="Pfam" id="PF02949">
    <property type="entry name" value="7tm_6"/>
    <property type="match status" value="2"/>
</dbReference>
<protein>
    <recommendedName>
        <fullName evidence="10">Odorant receptor</fullName>
    </recommendedName>
</protein>
<feature type="transmembrane region" description="Helical" evidence="10">
    <location>
        <begin position="134"/>
        <end position="159"/>
    </location>
</feature>
<evidence type="ECO:0000256" key="3">
    <source>
        <dbReference type="ARBA" id="ARBA00022606"/>
    </source>
</evidence>
<gene>
    <name evidence="11" type="primary">OR9</name>
</gene>
<keyword evidence="2" id="KW-1003">Cell membrane</keyword>
<dbReference type="GO" id="GO:0004984">
    <property type="term" value="F:olfactory receptor activity"/>
    <property type="evidence" value="ECO:0007669"/>
    <property type="project" value="InterPro"/>
</dbReference>
<sequence>MSKRINQYDSLDFERKVLYLTGVYCGRKFPNNAAFKIYRIVNTSTAFLFLFLMAAKMIVERDNLELVFDVLHTFISQITLIIKAIYLCKVLPKYNALEERLTEPIFNQQTPDQDALISENILGYKYAAFTLHGLAWVALVLYTICPIIEGPILAIPFWLPSGLDNYKMFVKIYEVLCTWTLSSGDPALDLLPVCLLSIGTAQLDILNQNLTCSADRDPDDSYEVQEKKIRVRLKNCVQHHLAIIKYLDDVQDIFSFGMFIQIFTSVVAICMTGLQFISITPDSTVFFQVVTYFGCMLSQIYNVCWIGQKVITKSDEIRDACYMSAWETCMLSQIYNVCWIGQKVITKSDEIRDACYMSAWETCCSSNKKTIFIFMERSKRVMMFRAGNFFTLSLATFVLIIRNAYSYFAVLVRVYK</sequence>
<dbReference type="PANTHER" id="PTHR21137">
    <property type="entry name" value="ODORANT RECEPTOR"/>
    <property type="match status" value="1"/>
</dbReference>
<dbReference type="EMBL" id="MH324842">
    <property type="protein sequence ID" value="QBB72941.1"/>
    <property type="molecule type" value="mRNA"/>
</dbReference>
<organism evidence="11">
    <name type="scientific">Protaetia brevitarsis</name>
    <name type="common">White-spotted flower chafer beetle</name>
    <name type="synonym">Liocola brevitarsis</name>
    <dbReference type="NCBI Taxonomy" id="348688"/>
    <lineage>
        <taxon>Eukaryota</taxon>
        <taxon>Metazoa</taxon>
        <taxon>Ecdysozoa</taxon>
        <taxon>Arthropoda</taxon>
        <taxon>Hexapoda</taxon>
        <taxon>Insecta</taxon>
        <taxon>Pterygota</taxon>
        <taxon>Neoptera</taxon>
        <taxon>Endopterygota</taxon>
        <taxon>Coleoptera</taxon>
        <taxon>Polyphaga</taxon>
        <taxon>Scarabaeiformia</taxon>
        <taxon>Scarabaeidae</taxon>
        <taxon>Cetoniinae</taxon>
        <taxon>Protaetia</taxon>
        <taxon>Liocola</taxon>
    </lineage>
</organism>
<comment type="subcellular location">
    <subcellularLocation>
        <location evidence="1 10">Cell membrane</location>
        <topology evidence="1 10">Multi-pass membrane protein</topology>
    </subcellularLocation>
</comment>
<feature type="transmembrane region" description="Helical" evidence="10">
    <location>
        <begin position="285"/>
        <end position="304"/>
    </location>
</feature>
<keyword evidence="7 10" id="KW-0472">Membrane</keyword>